<comment type="similarity">
    <text evidence="1">Belongs to the sigma-70 factor family. ECF subfamily.</text>
</comment>
<dbReference type="Gene3D" id="1.10.10.10">
    <property type="entry name" value="Winged helix-like DNA-binding domain superfamily/Winged helix DNA-binding domain"/>
    <property type="match status" value="1"/>
</dbReference>
<keyword evidence="3" id="KW-0731">Sigma factor</keyword>
<dbReference type="GO" id="GO:0006352">
    <property type="term" value="P:DNA-templated transcription initiation"/>
    <property type="evidence" value="ECO:0007669"/>
    <property type="project" value="InterPro"/>
</dbReference>
<dbReference type="InterPro" id="IPR013324">
    <property type="entry name" value="RNA_pol_sigma_r3/r4-like"/>
</dbReference>
<feature type="domain" description="RNA polymerase sigma factor 70 region 4 type 2" evidence="6">
    <location>
        <begin position="130"/>
        <end position="177"/>
    </location>
</feature>
<evidence type="ECO:0000256" key="3">
    <source>
        <dbReference type="ARBA" id="ARBA00023082"/>
    </source>
</evidence>
<dbReference type="Proteomes" id="UP000321362">
    <property type="component" value="Chromosome"/>
</dbReference>
<dbReference type="Pfam" id="PF04542">
    <property type="entry name" value="Sigma70_r2"/>
    <property type="match status" value="1"/>
</dbReference>
<dbReference type="InterPro" id="IPR014327">
    <property type="entry name" value="RNA_pol_sigma70_bacteroid"/>
</dbReference>
<evidence type="ECO:0000256" key="2">
    <source>
        <dbReference type="ARBA" id="ARBA00023015"/>
    </source>
</evidence>
<dbReference type="RefSeq" id="WP_147053486.1">
    <property type="nucleotide sequence ID" value="NZ_CP042437.1"/>
</dbReference>
<keyword evidence="2" id="KW-0805">Transcription regulation</keyword>
<evidence type="ECO:0000259" key="5">
    <source>
        <dbReference type="Pfam" id="PF04542"/>
    </source>
</evidence>
<gene>
    <name evidence="7" type="ORF">FSB76_10265</name>
</gene>
<dbReference type="EMBL" id="CP042437">
    <property type="protein sequence ID" value="QEC76309.1"/>
    <property type="molecule type" value="Genomic_DNA"/>
</dbReference>
<proteinExistence type="inferred from homology"/>
<dbReference type="NCBIfam" id="TIGR02985">
    <property type="entry name" value="Sig70_bacteroi1"/>
    <property type="match status" value="1"/>
</dbReference>
<dbReference type="GO" id="GO:0003677">
    <property type="term" value="F:DNA binding"/>
    <property type="evidence" value="ECO:0007669"/>
    <property type="project" value="InterPro"/>
</dbReference>
<dbReference type="KEGG" id="mgk:FSB76_10265"/>
<evidence type="ECO:0000313" key="7">
    <source>
        <dbReference type="EMBL" id="QEC76309.1"/>
    </source>
</evidence>
<name>A0A5B8VXZ5_9SPHI</name>
<accession>A0A5B8VXZ5</accession>
<organism evidence="7 8">
    <name type="scientific">Mucilaginibacter ginsenosidivorax</name>
    <dbReference type="NCBI Taxonomy" id="862126"/>
    <lineage>
        <taxon>Bacteria</taxon>
        <taxon>Pseudomonadati</taxon>
        <taxon>Bacteroidota</taxon>
        <taxon>Sphingobacteriia</taxon>
        <taxon>Sphingobacteriales</taxon>
        <taxon>Sphingobacteriaceae</taxon>
        <taxon>Mucilaginibacter</taxon>
    </lineage>
</organism>
<evidence type="ECO:0000259" key="6">
    <source>
        <dbReference type="Pfam" id="PF08281"/>
    </source>
</evidence>
<dbReference type="PANTHER" id="PTHR43133">
    <property type="entry name" value="RNA POLYMERASE ECF-TYPE SIGMA FACTO"/>
    <property type="match status" value="1"/>
</dbReference>
<dbReference type="NCBIfam" id="TIGR02937">
    <property type="entry name" value="sigma70-ECF"/>
    <property type="match status" value="1"/>
</dbReference>
<dbReference type="InterPro" id="IPR036388">
    <property type="entry name" value="WH-like_DNA-bd_sf"/>
</dbReference>
<protein>
    <submittedName>
        <fullName evidence="7">RNA polymerase sigma-70 factor</fullName>
    </submittedName>
</protein>
<dbReference type="InterPro" id="IPR013325">
    <property type="entry name" value="RNA_pol_sigma_r2"/>
</dbReference>
<dbReference type="InterPro" id="IPR007627">
    <property type="entry name" value="RNA_pol_sigma70_r2"/>
</dbReference>
<evidence type="ECO:0000256" key="1">
    <source>
        <dbReference type="ARBA" id="ARBA00010641"/>
    </source>
</evidence>
<dbReference type="GO" id="GO:0016987">
    <property type="term" value="F:sigma factor activity"/>
    <property type="evidence" value="ECO:0007669"/>
    <property type="project" value="UniProtKB-KW"/>
</dbReference>
<evidence type="ECO:0000256" key="4">
    <source>
        <dbReference type="ARBA" id="ARBA00023163"/>
    </source>
</evidence>
<feature type="domain" description="RNA polymerase sigma-70 region 2" evidence="5">
    <location>
        <begin position="30"/>
        <end position="93"/>
    </location>
</feature>
<dbReference type="Pfam" id="PF08281">
    <property type="entry name" value="Sigma70_r4_2"/>
    <property type="match status" value="1"/>
</dbReference>
<dbReference type="OrthoDB" id="659569at2"/>
<dbReference type="InterPro" id="IPR014284">
    <property type="entry name" value="RNA_pol_sigma-70_dom"/>
</dbReference>
<dbReference type="SUPFAM" id="SSF88946">
    <property type="entry name" value="Sigma2 domain of RNA polymerase sigma factors"/>
    <property type="match status" value="1"/>
</dbReference>
<dbReference type="InterPro" id="IPR039425">
    <property type="entry name" value="RNA_pol_sigma-70-like"/>
</dbReference>
<keyword evidence="4" id="KW-0804">Transcription</keyword>
<evidence type="ECO:0000313" key="8">
    <source>
        <dbReference type="Proteomes" id="UP000321362"/>
    </source>
</evidence>
<reference evidence="7 8" key="1">
    <citation type="journal article" date="2013" name="J. Microbiol.">
        <title>Mucilaginibacter ginsenosidivorax sp. nov., with ginsenoside converting activity isolated from sediment.</title>
        <authorList>
            <person name="Kim J.K."/>
            <person name="Choi T.E."/>
            <person name="Liu Q.M."/>
            <person name="Park H.Y."/>
            <person name="Yi T.H."/>
            <person name="Yoon M.H."/>
            <person name="Kim S.C."/>
            <person name="Im W.T."/>
        </authorList>
    </citation>
    <scope>NUCLEOTIDE SEQUENCE [LARGE SCALE GENOMIC DNA]</scope>
    <source>
        <strain evidence="7 8">KHI28</strain>
    </source>
</reference>
<dbReference type="SUPFAM" id="SSF88659">
    <property type="entry name" value="Sigma3 and sigma4 domains of RNA polymerase sigma factors"/>
    <property type="match status" value="1"/>
</dbReference>
<dbReference type="AlphaFoldDB" id="A0A5B8VXZ5"/>
<keyword evidence="8" id="KW-1185">Reference proteome</keyword>
<dbReference type="Gene3D" id="1.10.1740.10">
    <property type="match status" value="1"/>
</dbReference>
<dbReference type="PANTHER" id="PTHR43133:SF46">
    <property type="entry name" value="RNA POLYMERASE SIGMA-70 FACTOR ECF SUBFAMILY"/>
    <property type="match status" value="1"/>
</dbReference>
<dbReference type="InterPro" id="IPR013249">
    <property type="entry name" value="RNA_pol_sigma70_r4_t2"/>
</dbReference>
<sequence length="185" mass="21911">MLNKDCILCSDDQLLKLLQEDNRGAFDLIYKRYWEPLFIYVAKVVKDNDEAKDIVQEVFVSLWFRRMHLNDINSLRAYLFTAARYKGLTYIKDNISKNKYLESLKLFFDLECDSIAKQVEANELSLFVDSEIAKLPQKMRDVFILSRKEHLSHKLISEKLMISDKTVKKQINNVLKHFRLKLAEK</sequence>